<organism evidence="1 2">
    <name type="scientific">Colletotrichum abscissum</name>
    <dbReference type="NCBI Taxonomy" id="1671311"/>
    <lineage>
        <taxon>Eukaryota</taxon>
        <taxon>Fungi</taxon>
        <taxon>Dikarya</taxon>
        <taxon>Ascomycota</taxon>
        <taxon>Pezizomycotina</taxon>
        <taxon>Sordariomycetes</taxon>
        <taxon>Hypocreomycetidae</taxon>
        <taxon>Glomerellales</taxon>
        <taxon>Glomerellaceae</taxon>
        <taxon>Colletotrichum</taxon>
        <taxon>Colletotrichum acutatum species complex</taxon>
    </lineage>
</organism>
<proteinExistence type="predicted"/>
<reference evidence="1" key="1">
    <citation type="submission" date="2019-01" db="EMBL/GenBank/DDBJ databases">
        <title>Colletotrichum abscissum LGMF1257.</title>
        <authorList>
            <person name="Baroncelli R."/>
        </authorList>
    </citation>
    <scope>NUCLEOTIDE SEQUENCE</scope>
    <source>
        <strain evidence="1">Ca142</strain>
    </source>
</reference>
<dbReference type="Proteomes" id="UP001056436">
    <property type="component" value="Unassembled WGS sequence"/>
</dbReference>
<dbReference type="OrthoDB" id="10530831at2759"/>
<comment type="caution">
    <text evidence="1">The sequence shown here is derived from an EMBL/GenBank/DDBJ whole genome shotgun (WGS) entry which is preliminary data.</text>
</comment>
<dbReference type="EMBL" id="SDAQ01000079">
    <property type="protein sequence ID" value="KAI3542195.1"/>
    <property type="molecule type" value="Genomic_DNA"/>
</dbReference>
<evidence type="ECO:0000313" key="1">
    <source>
        <dbReference type="EMBL" id="KAI3542195.1"/>
    </source>
</evidence>
<dbReference type="AlphaFoldDB" id="A0A9P9X951"/>
<name>A0A9P9X951_9PEZI</name>
<accession>A0A9P9X951</accession>
<gene>
    <name evidence="1" type="ORF">CABS02_10467</name>
</gene>
<protein>
    <submittedName>
        <fullName evidence="1">Uncharacterized protein</fullName>
    </submittedName>
</protein>
<evidence type="ECO:0000313" key="2">
    <source>
        <dbReference type="Proteomes" id="UP001056436"/>
    </source>
</evidence>
<keyword evidence="2" id="KW-1185">Reference proteome</keyword>
<sequence>MKEEYRLRQGLAWDEPKSIRNERRPLRLLIFAAKRVTRTLLSTSTAYLSYLPYLRWVGVPRPPNPPRHAEIVQSDSNNLTAFNKQTSHQRRSISFTRVTATRPSQPQPNSTTAPILHGTPAVPAQQRTCRLVSPATRWSGSPPHTTFRNLTTVQSCSARGTKVLTSSRVDFLPDTPDLSHKHIRKGAESSCHLLSKSRKRALTHPAPPIHGLREHLRITSYRCSQVPAPSSLWIRRGRRLSQPSSVQCGKHFEVE</sequence>